<reference evidence="1 2" key="1">
    <citation type="submission" date="2016-03" db="EMBL/GenBank/DDBJ databases">
        <authorList>
            <person name="Montgomery M.T."/>
            <person name="Guerrero C.A."/>
            <person name="Mavrich T.N."/>
            <person name="Pope W.H."/>
            <person name="Garlena R.A."/>
            <person name="Russell D.A."/>
            <person name="Jacobs-Sera D."/>
            <person name="Hendrix R.W."/>
            <person name="Hatfull G.F."/>
        </authorList>
    </citation>
    <scope>NUCLEOTIDE SEQUENCE [LARGE SCALE GENOMIC DNA]</scope>
</reference>
<dbReference type="Proteomes" id="UP000201990">
    <property type="component" value="Segment"/>
</dbReference>
<evidence type="ECO:0000313" key="2">
    <source>
        <dbReference type="Proteomes" id="UP000201990"/>
    </source>
</evidence>
<name>A0A160DGR3_9CAUD</name>
<proteinExistence type="predicted"/>
<dbReference type="GeneID" id="28378427"/>
<protein>
    <submittedName>
        <fullName evidence="1">Uncharacterized protein</fullName>
    </submittedName>
</protein>
<sequence>MDDFEDAFLGEILEELGVTIELNSVESTITIHAPAQVRVRQRSTNDYTEGTSVILELRE</sequence>
<evidence type="ECO:0000313" key="1">
    <source>
        <dbReference type="EMBL" id="ANA87201.1"/>
    </source>
</evidence>
<dbReference type="RefSeq" id="YP_009269088.1">
    <property type="nucleotide sequence ID" value="NC_030695.1"/>
</dbReference>
<accession>A0A160DGR3</accession>
<dbReference type="KEGG" id="vg:28378427"/>
<organism evidence="1 2">
    <name type="scientific">Gordonia phage KatherineG</name>
    <dbReference type="NCBI Taxonomy" id="1838070"/>
    <lineage>
        <taxon>Viruses</taxon>
        <taxon>Duplodnaviria</taxon>
        <taxon>Heunggongvirae</taxon>
        <taxon>Uroviricota</taxon>
        <taxon>Caudoviricetes</taxon>
        <taxon>Soupsvirus</taxon>
        <taxon>Soupsvirus soups</taxon>
    </lineage>
</organism>
<dbReference type="EMBL" id="KU998251">
    <property type="protein sequence ID" value="ANA87201.1"/>
    <property type="molecule type" value="Genomic_DNA"/>
</dbReference>
<gene>
    <name evidence="1" type="primary">68</name>
    <name evidence="1" type="ORF">PBI_KATHERINEG_68</name>
</gene>